<feature type="transmembrane region" description="Helical" evidence="9">
    <location>
        <begin position="314"/>
        <end position="337"/>
    </location>
</feature>
<comment type="caution">
    <text evidence="10">The sequence shown here is derived from an EMBL/GenBank/DDBJ whole genome shotgun (WGS) entry which is preliminary data.</text>
</comment>
<comment type="subcellular location">
    <subcellularLocation>
        <location evidence="1">Cell inner membrane</location>
        <topology evidence="1">Multi-pass membrane protein</topology>
    </subcellularLocation>
</comment>
<evidence type="ECO:0000256" key="8">
    <source>
        <dbReference type="ARBA" id="ARBA00035655"/>
    </source>
</evidence>
<keyword evidence="4" id="KW-0997">Cell inner membrane</keyword>
<feature type="transmembrane region" description="Helical" evidence="9">
    <location>
        <begin position="41"/>
        <end position="60"/>
    </location>
</feature>
<evidence type="ECO:0000256" key="9">
    <source>
        <dbReference type="SAM" id="Phobius"/>
    </source>
</evidence>
<evidence type="ECO:0000256" key="5">
    <source>
        <dbReference type="ARBA" id="ARBA00022692"/>
    </source>
</evidence>
<feature type="transmembrane region" description="Helical" evidence="9">
    <location>
        <begin position="72"/>
        <end position="100"/>
    </location>
</feature>
<feature type="transmembrane region" description="Helical" evidence="9">
    <location>
        <begin position="286"/>
        <end position="308"/>
    </location>
</feature>
<proteinExistence type="inferred from homology"/>
<evidence type="ECO:0000313" key="10">
    <source>
        <dbReference type="EMBL" id="MEL5988152.1"/>
    </source>
</evidence>
<name>A0ABU9LJE6_9BACL</name>
<dbReference type="Pfam" id="PF04143">
    <property type="entry name" value="Sulf_transp"/>
    <property type="match status" value="1"/>
</dbReference>
<dbReference type="Proteomes" id="UP001398420">
    <property type="component" value="Unassembled WGS sequence"/>
</dbReference>
<feature type="transmembrane region" description="Helical" evidence="9">
    <location>
        <begin position="106"/>
        <end position="128"/>
    </location>
</feature>
<keyword evidence="2" id="KW-0813">Transport</keyword>
<evidence type="ECO:0000256" key="2">
    <source>
        <dbReference type="ARBA" id="ARBA00022448"/>
    </source>
</evidence>
<evidence type="ECO:0000313" key="11">
    <source>
        <dbReference type="Proteomes" id="UP001398420"/>
    </source>
</evidence>
<dbReference type="EMBL" id="JBCEWA010000004">
    <property type="protein sequence ID" value="MEL5988152.1"/>
    <property type="molecule type" value="Genomic_DNA"/>
</dbReference>
<dbReference type="PANTHER" id="PTHR30574">
    <property type="entry name" value="INNER MEMBRANE PROTEIN YEDE"/>
    <property type="match status" value="1"/>
</dbReference>
<evidence type="ECO:0000256" key="4">
    <source>
        <dbReference type="ARBA" id="ARBA00022519"/>
    </source>
</evidence>
<accession>A0ABU9LJE6</accession>
<gene>
    <name evidence="10" type="ORF">AAF454_06940</name>
</gene>
<evidence type="ECO:0000256" key="3">
    <source>
        <dbReference type="ARBA" id="ARBA00022475"/>
    </source>
</evidence>
<dbReference type="PANTHER" id="PTHR30574:SF1">
    <property type="entry name" value="SULPHUR TRANSPORT DOMAIN-CONTAINING PROTEIN"/>
    <property type="match status" value="1"/>
</dbReference>
<protein>
    <submittedName>
        <fullName evidence="10">YeeE/YedE family protein</fullName>
    </submittedName>
</protein>
<sequence>MIQMVGTGLLCGALLGFVLQRGRFCLTGGFRDLYLTKNTRMFNALLLAIAIQAVGVYALIHFDLLVYEAGTYSFVAVALGSFIFGIGIILAGGCATGTWYRVAEGLVGSWIALIFYMLTSAMMKTGAFKPIHDALQSMQVRDNSIARTFGVNVWVLIIFFIGVVALILVKEARKPKIFIPQLKPKKTGIAHILFEKRWSTYVTASLIGVIAILAWVFSEASGRMSGLGITTPSANIVQYAVTGDVQYINWGVFLVLGLLIGSYIAAKGSGEFRLRVPDPKTIVSSLCGGVLMGFGASLAGGCTIGNGLVQTAMFSWQGWISLGFIILGVWTATYFVFVRPTIKKTAQQPTVAQTN</sequence>
<feature type="transmembrane region" description="Helical" evidence="9">
    <location>
        <begin position="198"/>
        <end position="217"/>
    </location>
</feature>
<keyword evidence="5 9" id="KW-0812">Transmembrane</keyword>
<evidence type="ECO:0000256" key="6">
    <source>
        <dbReference type="ARBA" id="ARBA00022989"/>
    </source>
</evidence>
<feature type="transmembrane region" description="Helical" evidence="9">
    <location>
        <begin position="247"/>
        <end position="266"/>
    </location>
</feature>
<reference evidence="10 11" key="1">
    <citation type="submission" date="2024-04" db="EMBL/GenBank/DDBJ databases">
        <authorList>
            <person name="Wu Y.S."/>
            <person name="Zhang L."/>
        </authorList>
    </citation>
    <scope>NUCLEOTIDE SEQUENCE [LARGE SCALE GENOMIC DNA]</scope>
    <source>
        <strain evidence="10 11">KG-01</strain>
    </source>
</reference>
<keyword evidence="3" id="KW-1003">Cell membrane</keyword>
<keyword evidence="7 9" id="KW-0472">Membrane</keyword>
<dbReference type="InterPro" id="IPR007272">
    <property type="entry name" value="Sulf_transp_TsuA/YedE"/>
</dbReference>
<evidence type="ECO:0000256" key="1">
    <source>
        <dbReference type="ARBA" id="ARBA00004429"/>
    </source>
</evidence>
<keyword evidence="6 9" id="KW-1133">Transmembrane helix</keyword>
<organism evidence="10 11">
    <name type="scientific">Kurthia gibsonii</name>
    <dbReference type="NCBI Taxonomy" id="33946"/>
    <lineage>
        <taxon>Bacteria</taxon>
        <taxon>Bacillati</taxon>
        <taxon>Bacillota</taxon>
        <taxon>Bacilli</taxon>
        <taxon>Bacillales</taxon>
        <taxon>Caryophanaceae</taxon>
        <taxon>Kurthia</taxon>
    </lineage>
</organism>
<evidence type="ECO:0000256" key="7">
    <source>
        <dbReference type="ARBA" id="ARBA00023136"/>
    </source>
</evidence>
<dbReference type="RefSeq" id="WP_342302866.1">
    <property type="nucleotide sequence ID" value="NZ_JBCEWA010000004.1"/>
</dbReference>
<keyword evidence="11" id="KW-1185">Reference proteome</keyword>
<feature type="transmembrane region" description="Helical" evidence="9">
    <location>
        <begin position="149"/>
        <end position="169"/>
    </location>
</feature>
<comment type="similarity">
    <text evidence="8">Belongs to the TsuA/YedE (TC 9.B.102) family.</text>
</comment>